<proteinExistence type="predicted"/>
<evidence type="ECO:0000313" key="3">
    <source>
        <dbReference type="Proteomes" id="UP000322976"/>
    </source>
</evidence>
<gene>
    <name evidence="2" type="ORF">FWJ32_12270</name>
</gene>
<organism evidence="2 3">
    <name type="scientific">Calorimonas adulescens</name>
    <dbReference type="NCBI Taxonomy" id="2606906"/>
    <lineage>
        <taxon>Bacteria</taxon>
        <taxon>Bacillati</taxon>
        <taxon>Bacillota</taxon>
        <taxon>Clostridia</taxon>
        <taxon>Thermoanaerobacterales</taxon>
        <taxon>Thermoanaerobacteraceae</taxon>
        <taxon>Calorimonas</taxon>
    </lineage>
</organism>
<evidence type="ECO:0000259" key="1">
    <source>
        <dbReference type="Pfam" id="PF09983"/>
    </source>
</evidence>
<evidence type="ECO:0000313" key="2">
    <source>
        <dbReference type="EMBL" id="TZE80724.1"/>
    </source>
</evidence>
<dbReference type="AlphaFoldDB" id="A0A5D8Q967"/>
<feature type="domain" description="Wadjet protein JetD C-terminal" evidence="1">
    <location>
        <begin position="250"/>
        <end position="397"/>
    </location>
</feature>
<dbReference type="GO" id="GO:0005694">
    <property type="term" value="C:chromosome"/>
    <property type="evidence" value="ECO:0007669"/>
    <property type="project" value="InterPro"/>
</dbReference>
<keyword evidence="3" id="KW-1185">Reference proteome</keyword>
<dbReference type="Gene3D" id="3.40.1360.10">
    <property type="match status" value="1"/>
</dbReference>
<dbReference type="InterPro" id="IPR036078">
    <property type="entry name" value="Spo11/TopoVI_A_sf"/>
</dbReference>
<comment type="caution">
    <text evidence="2">The sequence shown here is derived from an EMBL/GenBank/DDBJ whole genome shotgun (WGS) entry which is preliminary data.</text>
</comment>
<dbReference type="Pfam" id="PF09983">
    <property type="entry name" value="JetD_C"/>
    <property type="match status" value="1"/>
</dbReference>
<dbReference type="SUPFAM" id="SSF56726">
    <property type="entry name" value="DNA topoisomerase IV, alpha subunit"/>
    <property type="match status" value="1"/>
</dbReference>
<dbReference type="Proteomes" id="UP000322976">
    <property type="component" value="Unassembled WGS sequence"/>
</dbReference>
<protein>
    <submittedName>
        <fullName evidence="2">DUF2399 domain-containing protein</fullName>
    </submittedName>
</protein>
<dbReference type="InterPro" id="IPR024534">
    <property type="entry name" value="JetD_C"/>
</dbReference>
<reference evidence="2 3" key="1">
    <citation type="submission" date="2019-08" db="EMBL/GenBank/DDBJ databases">
        <title>Calorimonas adulescens gen. nov., sp. nov., an anaerobic thermophilic bacterium from Sakhalin hot spring.</title>
        <authorList>
            <person name="Khomyakova M.A."/>
            <person name="Merkel A.Y."/>
            <person name="Novikov A."/>
            <person name="Bonch-Osmolovskaya E.A."/>
            <person name="Slobodkin A.I."/>
        </authorList>
    </citation>
    <scope>NUCLEOTIDE SEQUENCE [LARGE SCALE GENOMIC DNA]</scope>
    <source>
        <strain evidence="2 3">A05MB</strain>
    </source>
</reference>
<sequence length="399" mass="46118">MRYAAKVLNQLIDRFERSSTYRGEGRRGIYFRFTPDTMPQYYDDTTSSYRLDINSEMRFLVEKGYIRIHWVKHNEGSLIDKVSLNVEKANEIYEFLGRRPRHSKEEEMLKAIEEYSGQATDEILPFYRFVRSRIIEGKSPIYIDVDNADEAIAIFKSLNAIMKLKEDIPKRVFSGRMLGDTKAFEAVESKVVRILKDFMGLKELNPKDVLTLVGVVDNPGYLYVSGNIKISCGEGIIDISSFVPDVGIPGEMVEKLQVVEMASKAVLTIENLTVYQQFVRKRPKGFLILYLGGFSDRVKRNFLNKLKLSGASFYHWGDIDLGGFEILVHLRKAIGIDIKPYMMDVDTLKEYEHFTKPIDEAYRKKLTALLEDEDYADFHNVIGYMVEKMVRLEQENILI</sequence>
<name>A0A5D8Q967_9THEO</name>
<dbReference type="EMBL" id="VTPS01000025">
    <property type="protein sequence ID" value="TZE80724.1"/>
    <property type="molecule type" value="Genomic_DNA"/>
</dbReference>
<dbReference type="GO" id="GO:0003677">
    <property type="term" value="F:DNA binding"/>
    <property type="evidence" value="ECO:0007669"/>
    <property type="project" value="InterPro"/>
</dbReference>
<accession>A0A5D8Q967</accession>
<dbReference type="RefSeq" id="WP_149546257.1">
    <property type="nucleotide sequence ID" value="NZ_VTPS01000025.1"/>
</dbReference>